<feature type="region of interest" description="Disordered" evidence="1">
    <location>
        <begin position="71"/>
        <end position="102"/>
    </location>
</feature>
<reference evidence="2 3" key="1">
    <citation type="submission" date="2023-11" db="EMBL/GenBank/DDBJ databases">
        <title>30 novel species of actinomycetes from the DSMZ collection.</title>
        <authorList>
            <person name="Nouioui I."/>
        </authorList>
    </citation>
    <scope>NUCLEOTIDE SEQUENCE [LARGE SCALE GENOMIC DNA]</scope>
    <source>
        <strain evidence="2 3">DSM 41602</strain>
    </source>
</reference>
<dbReference type="AlphaFoldDB" id="A0ABD5JNJ9"/>
<accession>A0ABD5JNJ9</accession>
<evidence type="ECO:0000256" key="1">
    <source>
        <dbReference type="SAM" id="MobiDB-lite"/>
    </source>
</evidence>
<proteinExistence type="predicted"/>
<gene>
    <name evidence="2" type="ORF">V2K49_44875</name>
</gene>
<protein>
    <submittedName>
        <fullName evidence="2">Uncharacterized protein</fullName>
    </submittedName>
</protein>
<sequence>MLLQLAYLGMTDAFAMLRLLPVSDRDTDMEIPTLRHQLMVVARHLGKDRVRCTPSDRAFLAGGAAASAATGDAARAASGGTPRHGAAPASRPHGAVDANLPA</sequence>
<comment type="caution">
    <text evidence="2">The sequence shown here is derived from an EMBL/GenBank/DDBJ whole genome shotgun (WGS) entry which is preliminary data.</text>
</comment>
<dbReference type="EMBL" id="JAZBJQ010000062">
    <property type="protein sequence ID" value="MEE4590032.1"/>
    <property type="molecule type" value="Genomic_DNA"/>
</dbReference>
<organism evidence="2 3">
    <name type="scientific">Streptomyces antimycoticus</name>
    <dbReference type="NCBI Taxonomy" id="68175"/>
    <lineage>
        <taxon>Bacteria</taxon>
        <taxon>Bacillati</taxon>
        <taxon>Actinomycetota</taxon>
        <taxon>Actinomycetes</taxon>
        <taxon>Kitasatosporales</taxon>
        <taxon>Streptomycetaceae</taxon>
        <taxon>Streptomyces</taxon>
        <taxon>Streptomyces violaceusniger group</taxon>
    </lineage>
</organism>
<evidence type="ECO:0000313" key="2">
    <source>
        <dbReference type="EMBL" id="MEE4590032.1"/>
    </source>
</evidence>
<evidence type="ECO:0000313" key="3">
    <source>
        <dbReference type="Proteomes" id="UP001354649"/>
    </source>
</evidence>
<name>A0ABD5JNJ9_9ACTN</name>
<feature type="compositionally biased region" description="Low complexity" evidence="1">
    <location>
        <begin position="71"/>
        <end position="81"/>
    </location>
</feature>
<dbReference type="Proteomes" id="UP001354649">
    <property type="component" value="Unassembled WGS sequence"/>
</dbReference>